<dbReference type="EMBL" id="FNIB01000025">
    <property type="protein sequence ID" value="SDO58342.1"/>
    <property type="molecule type" value="Genomic_DNA"/>
</dbReference>
<evidence type="ECO:0000313" key="1">
    <source>
        <dbReference type="EMBL" id="SDO58342.1"/>
    </source>
</evidence>
<dbReference type="STRING" id="1424659.SAMN05216368_12513"/>
<name>A0A4R8UUJ5_9MICO</name>
<protein>
    <submittedName>
        <fullName evidence="1">Uncharacterized protein</fullName>
    </submittedName>
</protein>
<gene>
    <name evidence="2" type="ORF">E3O21_19155</name>
    <name evidence="1" type="ORF">SAMN05216368_12513</name>
</gene>
<dbReference type="Proteomes" id="UP000199639">
    <property type="component" value="Unassembled WGS sequence"/>
</dbReference>
<dbReference type="Proteomes" id="UP000298252">
    <property type="component" value="Unassembled WGS sequence"/>
</dbReference>
<dbReference type="EMBL" id="SOFD01000043">
    <property type="protein sequence ID" value="TFB72138.1"/>
    <property type="molecule type" value="Genomic_DNA"/>
</dbReference>
<evidence type="ECO:0000313" key="4">
    <source>
        <dbReference type="Proteomes" id="UP000298252"/>
    </source>
</evidence>
<proteinExistence type="predicted"/>
<dbReference type="AlphaFoldDB" id="A0A4R8UUJ5"/>
<accession>A0A4R8UUJ5</accession>
<dbReference type="RefSeq" id="WP_092342545.1">
    <property type="nucleotide sequence ID" value="NZ_FNIB01000025.1"/>
</dbReference>
<evidence type="ECO:0000313" key="2">
    <source>
        <dbReference type="EMBL" id="TFB72138.1"/>
    </source>
</evidence>
<keyword evidence="4" id="KW-1185">Reference proteome</keyword>
<organism evidence="1 3">
    <name type="scientific">Cryobacterium flavum</name>
    <dbReference type="NCBI Taxonomy" id="1424659"/>
    <lineage>
        <taxon>Bacteria</taxon>
        <taxon>Bacillati</taxon>
        <taxon>Actinomycetota</taxon>
        <taxon>Actinomycetes</taxon>
        <taxon>Micrococcales</taxon>
        <taxon>Microbacteriaceae</taxon>
        <taxon>Cryobacterium</taxon>
    </lineage>
</organism>
<reference evidence="1 3" key="1">
    <citation type="submission" date="2016-10" db="EMBL/GenBank/DDBJ databases">
        <authorList>
            <person name="Varghese N."/>
            <person name="Submissions S."/>
        </authorList>
    </citation>
    <scope>NUCLEOTIDE SEQUENCE [LARGE SCALE GENOMIC DNA]</scope>
    <source>
        <strain evidence="1 3">CGMCC 1.11215</strain>
    </source>
</reference>
<evidence type="ECO:0000313" key="3">
    <source>
        <dbReference type="Proteomes" id="UP000199639"/>
    </source>
</evidence>
<reference evidence="2 4" key="2">
    <citation type="submission" date="2019-03" db="EMBL/GenBank/DDBJ databases">
        <title>Genomics of glacier-inhabiting Cryobacterium strains.</title>
        <authorList>
            <person name="Liu Q."/>
            <person name="Xin Y.-H."/>
        </authorList>
    </citation>
    <scope>NUCLEOTIDE SEQUENCE [LARGE SCALE GENOMIC DNA]</scope>
    <source>
        <strain evidence="2 4">Hh8</strain>
    </source>
</reference>
<sequence>MDVKKNPSDQALVLLSAKLQLPRESNPAPSDLLQTVQWAEELGRLSAVRLRAAVQDARVHDVSWQSIGDVLKISRQAAFKKFSALHDESKEYLDMTESTIDLIDRTESVFRSLSDGDFGAVKALMTYTCSRSLTKKKVVGMWDEIVQSTGRLESISNTVLQSADGRDIFERLVNRHLLIGVVGHTELHHEAGDWIGRVAYSDSGKITALLVAPVGSENLAI</sequence>